<dbReference type="Pfam" id="PF00440">
    <property type="entry name" value="TetR_N"/>
    <property type="match status" value="1"/>
</dbReference>
<dbReference type="InterPro" id="IPR001647">
    <property type="entry name" value="HTH_TetR"/>
</dbReference>
<dbReference type="SUPFAM" id="SSF46689">
    <property type="entry name" value="Homeodomain-like"/>
    <property type="match status" value="1"/>
</dbReference>
<dbReference type="PANTHER" id="PTHR30055">
    <property type="entry name" value="HTH-TYPE TRANSCRIPTIONAL REGULATOR RUTR"/>
    <property type="match status" value="1"/>
</dbReference>
<reference evidence="5" key="1">
    <citation type="journal article" date="2019" name="Int. J. Syst. Evol. Microbiol.">
        <title>The Global Catalogue of Microorganisms (GCM) 10K type strain sequencing project: providing services to taxonomists for standard genome sequencing and annotation.</title>
        <authorList>
            <consortium name="The Broad Institute Genomics Platform"/>
            <consortium name="The Broad Institute Genome Sequencing Center for Infectious Disease"/>
            <person name="Wu L."/>
            <person name="Ma J."/>
        </authorList>
    </citation>
    <scope>NUCLEOTIDE SEQUENCE [LARGE SCALE GENOMIC DNA]</scope>
    <source>
        <strain evidence="5">CCUG 51308</strain>
    </source>
</reference>
<evidence type="ECO:0000313" key="5">
    <source>
        <dbReference type="Proteomes" id="UP001596492"/>
    </source>
</evidence>
<gene>
    <name evidence="4" type="ORF">ACFQS8_13540</name>
</gene>
<dbReference type="InterPro" id="IPR009057">
    <property type="entry name" value="Homeodomain-like_sf"/>
</dbReference>
<dbReference type="RefSeq" id="WP_382168249.1">
    <property type="nucleotide sequence ID" value="NZ_JBHTBR010000005.1"/>
</dbReference>
<sequence>MNAAAACFVERGFHGAGMAAIAKKAEMSPGHIYHYFSTKNDIIAAIVERESAAKVAFFKAFCDVEPENILQVLLDKVDEGVEKCADPFESILSREILAETQRNREIAQIVHRHHEDSLKVFVDILTSKLGVEDVESKVNCMKAMFSGIMIQVLVNPKLDRVALTAEVKRLIKFMLSGEKSTI</sequence>
<dbReference type="InterPro" id="IPR050109">
    <property type="entry name" value="HTH-type_TetR-like_transc_reg"/>
</dbReference>
<feature type="domain" description="HTH tetR-type" evidence="3">
    <location>
        <begin position="1"/>
        <end position="54"/>
    </location>
</feature>
<dbReference type="EMBL" id="JBHTBR010000005">
    <property type="protein sequence ID" value="MFC7292649.1"/>
    <property type="molecule type" value="Genomic_DNA"/>
</dbReference>
<keyword evidence="5" id="KW-1185">Reference proteome</keyword>
<feature type="DNA-binding region" description="H-T-H motif" evidence="2">
    <location>
        <begin position="17"/>
        <end position="36"/>
    </location>
</feature>
<evidence type="ECO:0000259" key="3">
    <source>
        <dbReference type="PROSITE" id="PS50977"/>
    </source>
</evidence>
<dbReference type="Gene3D" id="1.10.357.10">
    <property type="entry name" value="Tetracycline Repressor, domain 2"/>
    <property type="match status" value="1"/>
</dbReference>
<name>A0ABW2IN98_9PROT</name>
<evidence type="ECO:0000256" key="1">
    <source>
        <dbReference type="ARBA" id="ARBA00023125"/>
    </source>
</evidence>
<proteinExistence type="predicted"/>
<dbReference type="Proteomes" id="UP001596492">
    <property type="component" value="Unassembled WGS sequence"/>
</dbReference>
<dbReference type="PROSITE" id="PS50977">
    <property type="entry name" value="HTH_TETR_2"/>
    <property type="match status" value="1"/>
</dbReference>
<accession>A0ABW2IN98</accession>
<evidence type="ECO:0000256" key="2">
    <source>
        <dbReference type="PROSITE-ProRule" id="PRU00335"/>
    </source>
</evidence>
<protein>
    <submittedName>
        <fullName evidence="4">TetR/AcrR family transcriptional regulator</fullName>
    </submittedName>
</protein>
<comment type="caution">
    <text evidence="4">The sequence shown here is derived from an EMBL/GenBank/DDBJ whole genome shotgun (WGS) entry which is preliminary data.</text>
</comment>
<keyword evidence="1 2" id="KW-0238">DNA-binding</keyword>
<evidence type="ECO:0000313" key="4">
    <source>
        <dbReference type="EMBL" id="MFC7292649.1"/>
    </source>
</evidence>
<organism evidence="4 5">
    <name type="scientific">Hirschia litorea</name>
    <dbReference type="NCBI Taxonomy" id="1199156"/>
    <lineage>
        <taxon>Bacteria</taxon>
        <taxon>Pseudomonadati</taxon>
        <taxon>Pseudomonadota</taxon>
        <taxon>Alphaproteobacteria</taxon>
        <taxon>Hyphomonadales</taxon>
        <taxon>Hyphomonadaceae</taxon>
        <taxon>Hirschia</taxon>
    </lineage>
</organism>